<reference evidence="1 2" key="1">
    <citation type="submission" date="2020-09" db="EMBL/GenBank/DDBJ databases">
        <title>Investigation of environmental microbes.</title>
        <authorList>
            <person name="Ou Y."/>
            <person name="Kang Q."/>
        </authorList>
    </citation>
    <scope>NUCLEOTIDE SEQUENCE [LARGE SCALE GENOMIC DNA]</scope>
    <source>
        <strain evidence="1 2">KJZ-14</strain>
        <plasmid evidence="1 2">p1</plasmid>
    </source>
</reference>
<dbReference type="Proteomes" id="UP000516404">
    <property type="component" value="Plasmid p1"/>
</dbReference>
<gene>
    <name evidence="1" type="ORF">IDM49_11355</name>
</gene>
<dbReference type="GeneID" id="96624833"/>
<evidence type="ECO:0000313" key="2">
    <source>
        <dbReference type="Proteomes" id="UP000516404"/>
    </source>
</evidence>
<geneLocation type="plasmid" evidence="1 2">
    <name>p1</name>
</geneLocation>
<dbReference type="KEGG" id="rter:IDM49_11355"/>
<sequence length="124" mass="13525">MKTKESKSTIVFAVLGGALFLWLGISYTINTLMQGESRVCTVTSAEHIQDYNAGAPTASVEVETSDCGKIIITKMKYPDGVNMAKLAEVLNAHQGEKFEFILKYIQFDADRPGAYGVSSLEPVQ</sequence>
<name>A0A7S7AZV9_9MICC</name>
<evidence type="ECO:0000313" key="1">
    <source>
        <dbReference type="EMBL" id="QOW64692.1"/>
    </source>
</evidence>
<dbReference type="RefSeq" id="WP_193836746.1">
    <property type="nucleotide sequence ID" value="NZ_CP062960.1"/>
</dbReference>
<protein>
    <submittedName>
        <fullName evidence="1">Uncharacterized protein</fullName>
    </submittedName>
</protein>
<dbReference type="AlphaFoldDB" id="A0A7S7AZV9"/>
<dbReference type="EMBL" id="CP062960">
    <property type="protein sequence ID" value="QOW64692.1"/>
    <property type="molecule type" value="Genomic_DNA"/>
</dbReference>
<proteinExistence type="predicted"/>
<accession>A0A7S7AZV9</accession>
<organism evidence="1 2">
    <name type="scientific">Rothia terrae</name>
    <dbReference type="NCBI Taxonomy" id="396015"/>
    <lineage>
        <taxon>Bacteria</taxon>
        <taxon>Bacillati</taxon>
        <taxon>Actinomycetota</taxon>
        <taxon>Actinomycetes</taxon>
        <taxon>Micrococcales</taxon>
        <taxon>Micrococcaceae</taxon>
        <taxon>Rothia</taxon>
    </lineage>
</organism>
<keyword evidence="2" id="KW-1185">Reference proteome</keyword>
<keyword evidence="1" id="KW-0614">Plasmid</keyword>